<organism evidence="1 2">
    <name type="scientific">Parabacteroides distasonis</name>
    <dbReference type="NCBI Taxonomy" id="823"/>
    <lineage>
        <taxon>Bacteria</taxon>
        <taxon>Pseudomonadati</taxon>
        <taxon>Bacteroidota</taxon>
        <taxon>Bacteroidia</taxon>
        <taxon>Bacteroidales</taxon>
        <taxon>Tannerellaceae</taxon>
        <taxon>Parabacteroides</taxon>
    </lineage>
</organism>
<dbReference type="EMBL" id="WKNE01000007">
    <property type="protein sequence ID" value="MRZ55221.1"/>
    <property type="molecule type" value="Genomic_DNA"/>
</dbReference>
<evidence type="ECO:0000313" key="1">
    <source>
        <dbReference type="EMBL" id="MRZ55221.1"/>
    </source>
</evidence>
<name>A0A6I2NTF1_PARDI</name>
<dbReference type="Proteomes" id="UP000432516">
    <property type="component" value="Unassembled WGS sequence"/>
</dbReference>
<reference evidence="1 2" key="1">
    <citation type="journal article" date="2019" name="Nat. Med.">
        <title>A library of human gut bacterial isolates paired with longitudinal multiomics data enables mechanistic microbiome research.</title>
        <authorList>
            <person name="Poyet M."/>
            <person name="Groussin M."/>
            <person name="Gibbons S.M."/>
            <person name="Avila-Pacheco J."/>
            <person name="Jiang X."/>
            <person name="Kearney S.M."/>
            <person name="Perrotta A.R."/>
            <person name="Berdy B."/>
            <person name="Zhao S."/>
            <person name="Lieberman T.D."/>
            <person name="Swanson P.K."/>
            <person name="Smith M."/>
            <person name="Roesemann S."/>
            <person name="Alexander J.E."/>
            <person name="Rich S.A."/>
            <person name="Livny J."/>
            <person name="Vlamakis H."/>
            <person name="Clish C."/>
            <person name="Bullock K."/>
            <person name="Deik A."/>
            <person name="Scott J."/>
            <person name="Pierce K.A."/>
            <person name="Xavier R.J."/>
            <person name="Alm E.J."/>
        </authorList>
    </citation>
    <scope>NUCLEOTIDE SEQUENCE [LARGE SCALE GENOMIC DNA]</scope>
    <source>
        <strain evidence="1 2">BIOML-A2</strain>
    </source>
</reference>
<gene>
    <name evidence="1" type="ORF">GKD68_10710</name>
</gene>
<accession>A0A6I2NTF1</accession>
<dbReference type="AlphaFoldDB" id="A0A6I2NTF1"/>
<comment type="caution">
    <text evidence="1">The sequence shown here is derived from an EMBL/GenBank/DDBJ whole genome shotgun (WGS) entry which is preliminary data.</text>
</comment>
<evidence type="ECO:0000313" key="2">
    <source>
        <dbReference type="Proteomes" id="UP000432516"/>
    </source>
</evidence>
<proteinExistence type="predicted"/>
<dbReference type="RefSeq" id="WP_154396059.1">
    <property type="nucleotide sequence ID" value="NZ_CP072231.1"/>
</dbReference>
<protein>
    <submittedName>
        <fullName evidence="1">Uncharacterized protein</fullName>
    </submittedName>
</protein>
<sequence length="59" mass="6175">MKTKILKKISLIKSSEVMSQEEMEMILAGSGSCAGQCFSGACKVLACTRLNGAGDCGCR</sequence>